<dbReference type="PANTHER" id="PTHR13887">
    <property type="entry name" value="GLUTATHIONE S-TRANSFERASE KAPPA"/>
    <property type="match status" value="1"/>
</dbReference>
<sequence>MSVTDSSVRIRIDFVFDPVCPWCAIGLYALERALERVGDAVAVDLHFQPFELNPTLGPDGEDLVEYLEHKYGISPAEIARNQTAIAERGAAVGLKFGPRTRIVATFDAHRLLRAAAATGTARAFAHALLKAYFSDGEDIAAPATLTRLAVASGLDAATVRDVLESDRYAAEVREREAYYAERGIRSVPATILQERHLISGGQPPEVFEQALRQLAAAV</sequence>
<dbReference type="Gene3D" id="3.40.30.10">
    <property type="entry name" value="Glutaredoxin"/>
    <property type="match status" value="1"/>
</dbReference>
<dbReference type="AlphaFoldDB" id="A0A2W5K9A5"/>
<evidence type="ECO:0000313" key="3">
    <source>
        <dbReference type="Proteomes" id="UP000249046"/>
    </source>
</evidence>
<evidence type="ECO:0000313" key="2">
    <source>
        <dbReference type="EMBL" id="PZQ13461.1"/>
    </source>
</evidence>
<dbReference type="EMBL" id="QFPO01000009">
    <property type="protein sequence ID" value="PZQ13461.1"/>
    <property type="molecule type" value="Genomic_DNA"/>
</dbReference>
<comment type="caution">
    <text evidence="2">The sequence shown here is derived from an EMBL/GenBank/DDBJ whole genome shotgun (WGS) entry which is preliminary data.</text>
</comment>
<feature type="domain" description="DSBA-like thioredoxin" evidence="1">
    <location>
        <begin position="12"/>
        <end position="211"/>
    </location>
</feature>
<organism evidence="2 3">
    <name type="scientific">Rhodanobacter denitrificans</name>
    <dbReference type="NCBI Taxonomy" id="666685"/>
    <lineage>
        <taxon>Bacteria</taxon>
        <taxon>Pseudomonadati</taxon>
        <taxon>Pseudomonadota</taxon>
        <taxon>Gammaproteobacteria</taxon>
        <taxon>Lysobacterales</taxon>
        <taxon>Rhodanobacteraceae</taxon>
        <taxon>Rhodanobacter</taxon>
    </lineage>
</organism>
<evidence type="ECO:0000259" key="1">
    <source>
        <dbReference type="Pfam" id="PF01323"/>
    </source>
</evidence>
<accession>A0A2W5K9A5</accession>
<dbReference type="GO" id="GO:0016491">
    <property type="term" value="F:oxidoreductase activity"/>
    <property type="evidence" value="ECO:0007669"/>
    <property type="project" value="InterPro"/>
</dbReference>
<gene>
    <name evidence="2" type="ORF">DI564_11245</name>
</gene>
<name>A0A2W5K9A5_9GAMM</name>
<dbReference type="SUPFAM" id="SSF52833">
    <property type="entry name" value="Thioredoxin-like"/>
    <property type="match status" value="1"/>
</dbReference>
<dbReference type="InterPro" id="IPR036249">
    <property type="entry name" value="Thioredoxin-like_sf"/>
</dbReference>
<dbReference type="CDD" id="cd03024">
    <property type="entry name" value="DsbA_FrnE"/>
    <property type="match status" value="1"/>
</dbReference>
<protein>
    <submittedName>
        <fullName evidence="2">Disulfide bond formation protein DsbA</fullName>
    </submittedName>
</protein>
<dbReference type="InterPro" id="IPR001853">
    <property type="entry name" value="DSBA-like_thioredoxin_dom"/>
</dbReference>
<dbReference type="Proteomes" id="UP000249046">
    <property type="component" value="Unassembled WGS sequence"/>
</dbReference>
<reference evidence="2 3" key="1">
    <citation type="submission" date="2017-08" db="EMBL/GenBank/DDBJ databases">
        <title>Infants hospitalized years apart are colonized by the same room-sourced microbial strains.</title>
        <authorList>
            <person name="Brooks B."/>
            <person name="Olm M.R."/>
            <person name="Firek B.A."/>
            <person name="Baker R."/>
            <person name="Thomas B.C."/>
            <person name="Morowitz M.J."/>
            <person name="Banfield J.F."/>
        </authorList>
    </citation>
    <scope>NUCLEOTIDE SEQUENCE [LARGE SCALE GENOMIC DNA]</scope>
    <source>
        <strain evidence="2">S2_005_003_R2_42</strain>
    </source>
</reference>
<dbReference type="Pfam" id="PF01323">
    <property type="entry name" value="DSBA"/>
    <property type="match status" value="1"/>
</dbReference>
<proteinExistence type="predicted"/>
<dbReference type="PANTHER" id="PTHR13887:SF41">
    <property type="entry name" value="THIOREDOXIN SUPERFAMILY PROTEIN"/>
    <property type="match status" value="1"/>
</dbReference>